<dbReference type="Proteomes" id="UP000434957">
    <property type="component" value="Unassembled WGS sequence"/>
</dbReference>
<protein>
    <submittedName>
        <fullName evidence="2">Uncharacterized protein</fullName>
    </submittedName>
</protein>
<evidence type="ECO:0000313" key="1">
    <source>
        <dbReference type="EMBL" id="KAE8993444.1"/>
    </source>
</evidence>
<evidence type="ECO:0000313" key="4">
    <source>
        <dbReference type="Proteomes" id="UP000434957"/>
    </source>
</evidence>
<comment type="caution">
    <text evidence="2">The sequence shown here is derived from an EMBL/GenBank/DDBJ whole genome shotgun (WGS) entry which is preliminary data.</text>
</comment>
<dbReference type="EMBL" id="QXFT01002141">
    <property type="protein sequence ID" value="KAE9303209.1"/>
    <property type="molecule type" value="Genomic_DNA"/>
</dbReference>
<keyword evidence="4" id="KW-1185">Reference proteome</keyword>
<evidence type="ECO:0000313" key="3">
    <source>
        <dbReference type="Proteomes" id="UP000429607"/>
    </source>
</evidence>
<organism evidence="2 4">
    <name type="scientific">Phytophthora rubi</name>
    <dbReference type="NCBI Taxonomy" id="129364"/>
    <lineage>
        <taxon>Eukaryota</taxon>
        <taxon>Sar</taxon>
        <taxon>Stramenopiles</taxon>
        <taxon>Oomycota</taxon>
        <taxon>Peronosporomycetes</taxon>
        <taxon>Peronosporales</taxon>
        <taxon>Peronosporaceae</taxon>
        <taxon>Phytophthora</taxon>
    </lineage>
</organism>
<proteinExistence type="predicted"/>
<dbReference type="Proteomes" id="UP000429607">
    <property type="component" value="Unassembled WGS sequence"/>
</dbReference>
<name>A0A6A4DBD8_9STRA</name>
<accession>A0A6A4DBD8</accession>
<sequence length="227" mass="25643">MATALGVDGSGLAWPTTAPVPFPRLQSKEDEWVAAAHHKPDELLQLLQQFAYPSNLVETLPGKVLEAWTAGWRKECLHGRLVELRSRTVDRQTQRWLDKWMAKLRRPPPINLSPLIDNNDDWSRLRVSDYGKDRILNLCDINNKGEMATHLVCSSLYELELQALLGPDEAAAAGPLPRLERHLAALKSVPRYNEAYLADRKAANWQAVAHFFASMIERGGDERDNCK</sequence>
<reference evidence="2 4" key="1">
    <citation type="submission" date="2018-08" db="EMBL/GenBank/DDBJ databases">
        <title>Genomic investigation of the strawberry pathogen Phytophthora fragariae indicates pathogenicity is determined by transcriptional variation in three key races.</title>
        <authorList>
            <person name="Adams T.M."/>
            <person name="Armitage A.D."/>
            <person name="Sobczyk M.K."/>
            <person name="Bates H.J."/>
            <person name="Dunwell J.M."/>
            <person name="Nellist C.F."/>
            <person name="Harrison R.J."/>
        </authorList>
    </citation>
    <scope>NUCLEOTIDE SEQUENCE [LARGE SCALE GENOMIC DNA]</scope>
    <source>
        <strain evidence="1 3">SCRP249</strain>
        <strain evidence="2 4">SCRP333</strain>
    </source>
</reference>
<dbReference type="AlphaFoldDB" id="A0A6A4DBD8"/>
<dbReference type="EMBL" id="QXFV01002065">
    <property type="protein sequence ID" value="KAE8993444.1"/>
    <property type="molecule type" value="Genomic_DNA"/>
</dbReference>
<gene>
    <name evidence="1" type="ORF">PR001_g20672</name>
    <name evidence="2" type="ORF">PR003_g22063</name>
</gene>
<evidence type="ECO:0000313" key="2">
    <source>
        <dbReference type="EMBL" id="KAE9303209.1"/>
    </source>
</evidence>